<dbReference type="Proteomes" id="UP000255101">
    <property type="component" value="Unassembled WGS sequence"/>
</dbReference>
<proteinExistence type="predicted"/>
<evidence type="ECO:0000313" key="2">
    <source>
        <dbReference type="Proteomes" id="UP000255101"/>
    </source>
</evidence>
<evidence type="ECO:0000313" key="1">
    <source>
        <dbReference type="EMBL" id="SUB60828.1"/>
    </source>
</evidence>
<sequence>MSDSEKVIFVAESGFALSGIEEYKLEDKCLHLTNLGNIYISKVDCLKEAEQDHLEYSYTESKIKLKAEVDGDNINIVSPSINFYVSEDGQTSNIFTNLLMVLDMEEFAQINDGLDEMIFDFEDKSAIVTIDSREAYAGTFERADKRFVFNSWDKRFEFSYKDIEAYCLDEDRLTIKGYFYSDRESKVSRKISFITKRINDFIPSNFDELVNENFKLGFLPKNDPIVFCKVSGIMNSNDYLQKHMYLIRHEDLFVMYEKKSKKEVICKSIHEFTKLDIGDGYYIVYDGQDVYNIYLNDKNAQEIGFDRIKPVSNEYIGYTKEYRPFFIKVDQDRIGIYKSYDKCVLDIEKNLVSDISVIDDKDSDIDFYVETQIKYKDKYIVINIRKSLLKDLSEEIFSEYQRTLLDSVGMDEVYENWIKSISDMIVFNFYGHIYAMNSKYQYMADRDITSVDKINFINDLYLDLHDRLESIDLTSVYMAEILETNELNYFRSLRKSCDLSQIERLERLFFEIRNDIKEDIFEIIKCMENVNQLFLPLEMRKSVAKRMKESELYQLDFYCDLSYKKLSHLIYNLLPHYVSRTVKKVFEIYENIYSNYMTLDEDEVKLEMMDRIKSAHVFRQFSVDKDSKILRKDLIDDLYSLMKFGKMKVDSDFYYTGGYR</sequence>
<organism evidence="1 2">
    <name type="scientific">Peptostreptococcus anaerobius</name>
    <dbReference type="NCBI Taxonomy" id="1261"/>
    <lineage>
        <taxon>Bacteria</taxon>
        <taxon>Bacillati</taxon>
        <taxon>Bacillota</taxon>
        <taxon>Clostridia</taxon>
        <taxon>Peptostreptococcales</taxon>
        <taxon>Peptostreptococcaceae</taxon>
        <taxon>Peptostreptococcus</taxon>
    </lineage>
</organism>
<reference evidence="1 2" key="1">
    <citation type="submission" date="2018-06" db="EMBL/GenBank/DDBJ databases">
        <authorList>
            <consortium name="Pathogen Informatics"/>
            <person name="Doyle S."/>
        </authorList>
    </citation>
    <scope>NUCLEOTIDE SEQUENCE [LARGE SCALE GENOMIC DNA]</scope>
    <source>
        <strain evidence="1 2">NCTC11460</strain>
    </source>
</reference>
<protein>
    <submittedName>
        <fullName evidence="1">Uncharacterized protein</fullName>
    </submittedName>
</protein>
<dbReference type="EMBL" id="UGTB01000004">
    <property type="protein sequence ID" value="SUB60828.1"/>
    <property type="molecule type" value="Genomic_DNA"/>
</dbReference>
<name>A0A379CF50_9FIRM</name>
<dbReference type="RefSeq" id="WP_019595346.1">
    <property type="nucleotide sequence ID" value="NZ_FOVA01000004.1"/>
</dbReference>
<dbReference type="AlphaFoldDB" id="A0A379CF50"/>
<accession>A0A379CF50</accession>
<gene>
    <name evidence="1" type="ORF">NCTC11460_00742</name>
</gene>